<feature type="region of interest" description="Disordered" evidence="2">
    <location>
        <begin position="85"/>
        <end position="104"/>
    </location>
</feature>
<dbReference type="Pfam" id="PF20089">
    <property type="entry name" value="DUF6481"/>
    <property type="match status" value="1"/>
</dbReference>
<feature type="coiled-coil region" evidence="1">
    <location>
        <begin position="34"/>
        <end position="72"/>
    </location>
</feature>
<dbReference type="EMBL" id="JBBHJY010000002">
    <property type="protein sequence ID" value="MEJ6009618.1"/>
    <property type="molecule type" value="Genomic_DNA"/>
</dbReference>
<name>A0ABU8S6N4_9SPHN</name>
<protein>
    <submittedName>
        <fullName evidence="3">DUF6481 family protein</fullName>
    </submittedName>
</protein>
<evidence type="ECO:0000256" key="1">
    <source>
        <dbReference type="SAM" id="Coils"/>
    </source>
</evidence>
<evidence type="ECO:0000256" key="2">
    <source>
        <dbReference type="SAM" id="MobiDB-lite"/>
    </source>
</evidence>
<feature type="compositionally biased region" description="Basic and acidic residues" evidence="2">
    <location>
        <begin position="85"/>
        <end position="96"/>
    </location>
</feature>
<evidence type="ECO:0000313" key="4">
    <source>
        <dbReference type="Proteomes" id="UP001379235"/>
    </source>
</evidence>
<proteinExistence type="predicted"/>
<sequence length="104" mass="11404">MASYKDPSFQDRTALAQQAREKALKLLAAKKAPVDEAEVARRKAAREAKEAAEAEKRAAKKAALEQAKAEKKAAAMVPEVAKPTEEELKAARDAKYAARKNRKK</sequence>
<comment type="caution">
    <text evidence="3">The sequence shown here is derived from an EMBL/GenBank/DDBJ whole genome shotgun (WGS) entry which is preliminary data.</text>
</comment>
<accession>A0ABU8S6N4</accession>
<organism evidence="3 4">
    <name type="scientific">Novosphingobium aquae</name>
    <dbReference type="NCBI Taxonomy" id="3133435"/>
    <lineage>
        <taxon>Bacteria</taxon>
        <taxon>Pseudomonadati</taxon>
        <taxon>Pseudomonadota</taxon>
        <taxon>Alphaproteobacteria</taxon>
        <taxon>Sphingomonadales</taxon>
        <taxon>Sphingomonadaceae</taxon>
        <taxon>Novosphingobium</taxon>
    </lineage>
</organism>
<evidence type="ECO:0000313" key="3">
    <source>
        <dbReference type="EMBL" id="MEJ6009618.1"/>
    </source>
</evidence>
<reference evidence="3 4" key="1">
    <citation type="submission" date="2024-03" db="EMBL/GenBank/DDBJ databases">
        <authorList>
            <person name="Jo J.-H."/>
        </authorList>
    </citation>
    <scope>NUCLEOTIDE SEQUENCE [LARGE SCALE GENOMIC DNA]</scope>
    <source>
        <strain evidence="3 4">AS3R-12</strain>
    </source>
</reference>
<gene>
    <name evidence="3" type="ORF">WG900_06775</name>
</gene>
<dbReference type="Proteomes" id="UP001379235">
    <property type="component" value="Unassembled WGS sequence"/>
</dbReference>
<dbReference type="InterPro" id="IPR045510">
    <property type="entry name" value="DUF6481"/>
</dbReference>
<dbReference type="RefSeq" id="WP_339965784.1">
    <property type="nucleotide sequence ID" value="NZ_JBBHJY010000002.1"/>
</dbReference>
<keyword evidence="4" id="KW-1185">Reference proteome</keyword>
<keyword evidence="1" id="KW-0175">Coiled coil</keyword>